<evidence type="ECO:0000256" key="4">
    <source>
        <dbReference type="HAMAP-Rule" id="MF_01914"/>
    </source>
</evidence>
<dbReference type="Proteomes" id="UP000675747">
    <property type="component" value="Unassembled WGS sequence"/>
</dbReference>
<dbReference type="GO" id="GO:0001530">
    <property type="term" value="F:lipopolysaccharide binding"/>
    <property type="evidence" value="ECO:0007669"/>
    <property type="project" value="InterPro"/>
</dbReference>
<sequence precursor="true">MSRPAASLLAAAVLLAAAGSALARSSDREQDMIIDAASTEGELTDNGTVTFSGDVRMDQGTLRVRADDAVGTLRDGEIVRVVLTGAPARLQQEDDQGQPMDARAARIDYDLATDTAVLTGDVEIEQPRGNLRGERVVYDIATGRVRAGQEGGRVRMVIQPKSGQDS</sequence>
<keyword evidence="2 4" id="KW-0732">Signal</keyword>
<dbReference type="PANTHER" id="PTHR36504:SF1">
    <property type="entry name" value="LIPOPOLYSACCHARIDE EXPORT SYSTEM PROTEIN LPTA"/>
    <property type="match status" value="1"/>
</dbReference>
<dbReference type="GO" id="GO:0043165">
    <property type="term" value="P:Gram-negative-bacterium-type cell outer membrane assembly"/>
    <property type="evidence" value="ECO:0007669"/>
    <property type="project" value="UniProtKB-UniRule"/>
</dbReference>
<dbReference type="AlphaFoldDB" id="A0A8J8AZE2"/>
<protein>
    <recommendedName>
        <fullName evidence="4">Lipopolysaccharide export system protein LptA</fullName>
    </recommendedName>
</protein>
<evidence type="ECO:0000256" key="2">
    <source>
        <dbReference type="ARBA" id="ARBA00022729"/>
    </source>
</evidence>
<dbReference type="GO" id="GO:0015920">
    <property type="term" value="P:lipopolysaccharide transport"/>
    <property type="evidence" value="ECO:0007669"/>
    <property type="project" value="UniProtKB-UniRule"/>
</dbReference>
<accession>A0A8J8AZE2</accession>
<keyword evidence="3 4" id="KW-0574">Periplasm</keyword>
<organism evidence="6">
    <name type="scientific">Coralloluteibacterium stylophorae</name>
    <dbReference type="NCBI Taxonomy" id="1776034"/>
    <lineage>
        <taxon>Bacteria</taxon>
        <taxon>Pseudomonadati</taxon>
        <taxon>Pseudomonadota</taxon>
        <taxon>Gammaproteobacteria</taxon>
        <taxon>Lysobacterales</taxon>
        <taxon>Lysobacteraceae</taxon>
        <taxon>Coralloluteibacterium</taxon>
    </lineage>
</organism>
<evidence type="ECO:0000313" key="6">
    <source>
        <dbReference type="EMBL" id="MBR0564005.1"/>
    </source>
</evidence>
<comment type="subunit">
    <text evidence="4">Component of the lipopolysaccharide transport and assembly complex.</text>
</comment>
<comment type="similarity">
    <text evidence="4">Belongs to the LptA family.</text>
</comment>
<dbReference type="PANTHER" id="PTHR36504">
    <property type="entry name" value="LIPOPOLYSACCHARIDE EXPORT SYSTEM PROTEIN LPTA"/>
    <property type="match status" value="1"/>
</dbReference>
<comment type="function">
    <text evidence="4">Involved in the assembly of lipopolysaccharide (LPS). Required for the translocation of LPS from the inner membrane to the outer membrane. May form a bridge between the inner membrane and the outer membrane, via interactions with LptC and LptD, thereby facilitating LPS transfer across the periplasm.</text>
</comment>
<evidence type="ECO:0000259" key="5">
    <source>
        <dbReference type="Pfam" id="PF03968"/>
    </source>
</evidence>
<dbReference type="Pfam" id="PF03968">
    <property type="entry name" value="LptD_N"/>
    <property type="match status" value="1"/>
</dbReference>
<dbReference type="GO" id="GO:0017089">
    <property type="term" value="F:glycolipid transfer activity"/>
    <property type="evidence" value="ECO:0007669"/>
    <property type="project" value="TreeGrafter"/>
</dbReference>
<reference evidence="6" key="2">
    <citation type="submission" date="2021-04" db="EMBL/GenBank/DDBJ databases">
        <authorList>
            <person name="Karlyshev A.V."/>
        </authorList>
    </citation>
    <scope>NUCLEOTIDE SEQUENCE</scope>
    <source>
        <strain evidence="6">LMG 29479</strain>
    </source>
</reference>
<dbReference type="Gene3D" id="2.60.450.10">
    <property type="entry name" value="Lipopolysaccharide (LPS) transport protein A like domain"/>
    <property type="match status" value="1"/>
</dbReference>
<dbReference type="GO" id="GO:0030288">
    <property type="term" value="C:outer membrane-bounded periplasmic space"/>
    <property type="evidence" value="ECO:0007669"/>
    <property type="project" value="TreeGrafter"/>
</dbReference>
<dbReference type="HAMAP" id="MF_01914">
    <property type="entry name" value="LPS_assembly_LptA"/>
    <property type="match status" value="1"/>
</dbReference>
<evidence type="ECO:0000313" key="7">
    <source>
        <dbReference type="EMBL" id="MBS7456738.1"/>
    </source>
</evidence>
<comment type="subcellular location">
    <subcellularLocation>
        <location evidence="4">Periplasm</location>
    </subcellularLocation>
</comment>
<evidence type="ECO:0000256" key="3">
    <source>
        <dbReference type="ARBA" id="ARBA00022764"/>
    </source>
</evidence>
<reference evidence="7 8" key="1">
    <citation type="journal article" date="2021" name="Microbiol. Resour. Announc.">
        <title>Draft Genome Sequence of Coralloluteibacterium stylophorae LMG 29479T.</title>
        <authorList>
            <person name="Karlyshev A.V."/>
            <person name="Kudryashova E.B."/>
            <person name="Ariskina E.V."/>
            <person name="Conroy A.P."/>
            <person name="Abidueva E.Y."/>
        </authorList>
    </citation>
    <scope>NUCLEOTIDE SEQUENCE [LARGE SCALE GENOMIC DNA]</scope>
    <source>
        <strain evidence="7 8">LMG 29479</strain>
    </source>
</reference>
<name>A0A8J8AZE2_9GAMM</name>
<comment type="caution">
    <text evidence="6">The sequence shown here is derived from an EMBL/GenBank/DDBJ whole genome shotgun (WGS) entry which is preliminary data.</text>
</comment>
<dbReference type="EMBL" id="JAGQFT010000218">
    <property type="protein sequence ID" value="MBR0564005.1"/>
    <property type="molecule type" value="Genomic_DNA"/>
</dbReference>
<feature type="signal peptide" evidence="4">
    <location>
        <begin position="1"/>
        <end position="23"/>
    </location>
</feature>
<dbReference type="EMBL" id="JAGQFT020000003">
    <property type="protein sequence ID" value="MBS7456738.1"/>
    <property type="molecule type" value="Genomic_DNA"/>
</dbReference>
<proteinExistence type="inferred from homology"/>
<dbReference type="InterPro" id="IPR005653">
    <property type="entry name" value="OstA-like_N"/>
</dbReference>
<dbReference type="RefSeq" id="WP_211927874.1">
    <property type="nucleotide sequence ID" value="NZ_JAGQFT020000003.1"/>
</dbReference>
<dbReference type="InterPro" id="IPR052037">
    <property type="entry name" value="LPS_export_LptA"/>
</dbReference>
<feature type="domain" description="Organic solvent tolerance-like N-terminal" evidence="5">
    <location>
        <begin position="38"/>
        <end position="143"/>
    </location>
</feature>
<keyword evidence="1 4" id="KW-0813">Transport</keyword>
<evidence type="ECO:0000313" key="8">
    <source>
        <dbReference type="Proteomes" id="UP000675747"/>
    </source>
</evidence>
<gene>
    <name evidence="4 6" type="primary">lptA</name>
    <name evidence="7" type="ORF">KB893_006275</name>
    <name evidence="6" type="ORF">KB893_16040</name>
</gene>
<evidence type="ECO:0000256" key="1">
    <source>
        <dbReference type="ARBA" id="ARBA00022448"/>
    </source>
</evidence>
<keyword evidence="8" id="KW-1185">Reference proteome</keyword>
<dbReference type="GO" id="GO:0009279">
    <property type="term" value="C:cell outer membrane"/>
    <property type="evidence" value="ECO:0007669"/>
    <property type="project" value="TreeGrafter"/>
</dbReference>
<dbReference type="InterPro" id="IPR014340">
    <property type="entry name" value="LptA"/>
</dbReference>
<feature type="chain" id="PRO_5042637009" description="Lipopolysaccharide export system protein LptA" evidence="4">
    <location>
        <begin position="24"/>
        <end position="166"/>
    </location>
</feature>
<dbReference type="NCBIfam" id="TIGR03002">
    <property type="entry name" value="outer_YhbN_LptA"/>
    <property type="match status" value="1"/>
</dbReference>